<organism evidence="3 4">
    <name type="scientific">Piscinibacter gummiphilus</name>
    <dbReference type="NCBI Taxonomy" id="946333"/>
    <lineage>
        <taxon>Bacteria</taxon>
        <taxon>Pseudomonadati</taxon>
        <taxon>Pseudomonadota</taxon>
        <taxon>Betaproteobacteria</taxon>
        <taxon>Burkholderiales</taxon>
        <taxon>Sphaerotilaceae</taxon>
        <taxon>Piscinibacter</taxon>
    </lineage>
</organism>
<evidence type="ECO:0000313" key="4">
    <source>
        <dbReference type="Proteomes" id="UP001303946"/>
    </source>
</evidence>
<dbReference type="InterPro" id="IPR010131">
    <property type="entry name" value="MdtP/NodT-like"/>
</dbReference>
<dbReference type="PANTHER" id="PTHR30203">
    <property type="entry name" value="OUTER MEMBRANE CATION EFFLUX PROTEIN"/>
    <property type="match status" value="1"/>
</dbReference>
<dbReference type="PROSITE" id="PS51257">
    <property type="entry name" value="PROKAR_LIPOPROTEIN"/>
    <property type="match status" value="1"/>
</dbReference>
<name>A0ABZ0CVU3_9BURK</name>
<protein>
    <submittedName>
        <fullName evidence="3">Efflux transporter outer membrane subunit</fullName>
    </submittedName>
</protein>
<feature type="chain" id="PRO_5044957347" evidence="2">
    <location>
        <begin position="25"/>
        <end position="484"/>
    </location>
</feature>
<feature type="signal peptide" evidence="2">
    <location>
        <begin position="1"/>
        <end position="24"/>
    </location>
</feature>
<dbReference type="RefSeq" id="WP_316699769.1">
    <property type="nucleotide sequence ID" value="NZ_CP136336.1"/>
</dbReference>
<dbReference type="PANTHER" id="PTHR30203:SF33">
    <property type="entry name" value="BLR4455 PROTEIN"/>
    <property type="match status" value="1"/>
</dbReference>
<evidence type="ECO:0000256" key="1">
    <source>
        <dbReference type="ARBA" id="ARBA00007613"/>
    </source>
</evidence>
<dbReference type="Proteomes" id="UP001303946">
    <property type="component" value="Chromosome"/>
</dbReference>
<keyword evidence="2" id="KW-0812">Transmembrane</keyword>
<gene>
    <name evidence="3" type="ORF">RXV79_19500</name>
</gene>
<dbReference type="SUPFAM" id="SSF56954">
    <property type="entry name" value="Outer membrane efflux proteins (OEP)"/>
    <property type="match status" value="1"/>
</dbReference>
<evidence type="ECO:0000313" key="3">
    <source>
        <dbReference type="EMBL" id="WOB07095.1"/>
    </source>
</evidence>
<reference evidence="3 4" key="1">
    <citation type="submission" date="2023-10" db="EMBL/GenBank/DDBJ databases">
        <title>Bacteria for the degradation of biodegradable plastic PBAT(Polybutylene adipate terephthalate).</title>
        <authorList>
            <person name="Weon H.-Y."/>
            <person name="Yeon J."/>
        </authorList>
    </citation>
    <scope>NUCLEOTIDE SEQUENCE [LARGE SCALE GENOMIC DNA]</scope>
    <source>
        <strain evidence="3 4">SBD 7-3</strain>
    </source>
</reference>
<dbReference type="Pfam" id="PF02321">
    <property type="entry name" value="OEP"/>
    <property type="match status" value="2"/>
</dbReference>
<comment type="similarity">
    <text evidence="1 2">Belongs to the outer membrane factor (OMF) (TC 1.B.17) family.</text>
</comment>
<keyword evidence="2" id="KW-0732">Signal</keyword>
<accession>A0ABZ0CVU3</accession>
<dbReference type="EMBL" id="CP136336">
    <property type="protein sequence ID" value="WOB07095.1"/>
    <property type="molecule type" value="Genomic_DNA"/>
</dbReference>
<comment type="subcellular location">
    <subcellularLocation>
        <location evidence="2">Cell membrane</location>
        <topology evidence="2">Lipid-anchor</topology>
    </subcellularLocation>
</comment>
<evidence type="ECO:0000256" key="2">
    <source>
        <dbReference type="RuleBase" id="RU362097"/>
    </source>
</evidence>
<dbReference type="NCBIfam" id="TIGR01845">
    <property type="entry name" value="outer_NodT"/>
    <property type="match status" value="1"/>
</dbReference>
<dbReference type="Gene3D" id="2.20.200.10">
    <property type="entry name" value="Outer membrane efflux proteins (OEP)"/>
    <property type="match status" value="1"/>
</dbReference>
<dbReference type="Gene3D" id="1.20.1600.10">
    <property type="entry name" value="Outer membrane efflux proteins (OEP)"/>
    <property type="match status" value="1"/>
</dbReference>
<proteinExistence type="inferred from homology"/>
<keyword evidence="2" id="KW-0564">Palmitate</keyword>
<dbReference type="InterPro" id="IPR003423">
    <property type="entry name" value="OMP_efflux"/>
</dbReference>
<keyword evidence="2" id="KW-0449">Lipoprotein</keyword>
<sequence>MTFQERFLSLTFPLTTLAAALVLAGCSLAPKVPEPEITVPAAFKQAAPAEGQWKPAVPAEAAARGAWWSVFGDSRLDALEAQAEKANPTLALAASRVRAARATLSGAQAGRWPTLGLNAGASRARSAPATLGLPDGAAVTPSTVYQAGLGARYEIDLFDRVGNGVAAARADAQGVEASYRSVLLALQADVAQTYFALRTLDAELAQLDATLGLRTENNRLIERRFSAGAVAEFDVARSRTELATVQAERAALAGQRARTEHALALLLGQAPASFSLDVAPLLAAEKVPEVPAGVPSALLERRPDVTAAQRSLAAATARVGVARSAMFPALALTAEGGHASSELENLFKWSSRAWLASVVFSLPILDGGRNKAVVEQTEAQLDGAVASYRGTVLSAFADVEDNLANLKAVREQVRHVDEALVSARRAAELADKRYRAGEDSYLQLLDTQRDLLSVERQAVRLRGGWATGTVALIRSLGGGWVAPQ</sequence>
<keyword evidence="2" id="KW-0472">Membrane</keyword>
<keyword evidence="2" id="KW-1134">Transmembrane beta strand</keyword>
<keyword evidence="4" id="KW-1185">Reference proteome</keyword>